<sequence>MSSTKTYHPLVLRDLEVAGLSAGEAPSQEAWQGFLQRISQRYEEGFEGALVLDERFDKMIRHAVDPFFLHDTRGQVIEVNHAACEMLGYSREEMLGMHVSVFEMDLKPGAIWERMTIDEVFTVEGRHRSKEGRVYPVETRVGAFMAGGQKVILALCRDVSERVERSRELRTLNAELEAARDAAMHASASKSDFLASMSHELRTPLSAVIGYSEYLLERMSDDDEERYAGDLERIRVAGEHLLALINDVLDLSKIEAGKLAANVDRFEVAGLLQEVKSTVAPLASSRGNRLVVRCAPELGEMHSDATRVRQILLNLLGNACKFTDAGEVGVEATLVRSDTIALRVWDTGVGMSPEALARVFEAFEQANAQVASQYGGTGLGLTLTERFCRLLGGEISARSTPGQGTEFLVELPLVLEA</sequence>
<dbReference type="Gene3D" id="1.10.287.130">
    <property type="match status" value="1"/>
</dbReference>
<dbReference type="Gene3D" id="3.30.450.20">
    <property type="entry name" value="PAS domain"/>
    <property type="match status" value="1"/>
</dbReference>
<keyword evidence="4" id="KW-0808">Transferase</keyword>
<dbReference type="InterPro" id="IPR035965">
    <property type="entry name" value="PAS-like_dom_sf"/>
</dbReference>
<dbReference type="Proteomes" id="UP000249169">
    <property type="component" value="Unassembled WGS sequence"/>
</dbReference>
<dbReference type="InterPro" id="IPR036097">
    <property type="entry name" value="HisK_dim/P_sf"/>
</dbReference>
<keyword evidence="3" id="KW-0597">Phosphoprotein</keyword>
<dbReference type="PRINTS" id="PR00344">
    <property type="entry name" value="BCTRLSENSOR"/>
</dbReference>
<evidence type="ECO:0000256" key="2">
    <source>
        <dbReference type="ARBA" id="ARBA00012438"/>
    </source>
</evidence>
<dbReference type="SMART" id="SM00388">
    <property type="entry name" value="HisKA"/>
    <property type="match status" value="1"/>
</dbReference>
<evidence type="ECO:0000313" key="9">
    <source>
        <dbReference type="Proteomes" id="UP000249169"/>
    </source>
</evidence>
<dbReference type="PANTHER" id="PTHR43047:SF72">
    <property type="entry name" value="OSMOSENSING HISTIDINE PROTEIN KINASE SLN1"/>
    <property type="match status" value="1"/>
</dbReference>
<evidence type="ECO:0000259" key="7">
    <source>
        <dbReference type="PROSITE" id="PS50112"/>
    </source>
</evidence>
<dbReference type="SMART" id="SM00387">
    <property type="entry name" value="HATPase_c"/>
    <property type="match status" value="1"/>
</dbReference>
<dbReference type="SMART" id="SM00091">
    <property type="entry name" value="PAS"/>
    <property type="match status" value="1"/>
</dbReference>
<protein>
    <recommendedName>
        <fullName evidence="2">histidine kinase</fullName>
        <ecNumber evidence="2">2.7.13.3</ecNumber>
    </recommendedName>
</protein>
<reference evidence="8 9" key="1">
    <citation type="submission" date="2018-05" db="EMBL/GenBank/DDBJ databases">
        <title>Lujinxingia marina gen. nov. sp. nov., a new facultative anaerobic member of the class Deltaproteobacteria, and proposal of Lujinxingaceae fam. nov.</title>
        <authorList>
            <person name="Li C.-M."/>
        </authorList>
    </citation>
    <scope>NUCLEOTIDE SEQUENCE [LARGE SCALE GENOMIC DNA]</scope>
    <source>
        <strain evidence="8 9">B210</strain>
    </source>
</reference>
<evidence type="ECO:0000256" key="5">
    <source>
        <dbReference type="ARBA" id="ARBA00022777"/>
    </source>
</evidence>
<dbReference type="Pfam" id="PF02518">
    <property type="entry name" value="HATPase_c"/>
    <property type="match status" value="1"/>
</dbReference>
<keyword evidence="5" id="KW-0418">Kinase</keyword>
<dbReference type="InterPro" id="IPR003661">
    <property type="entry name" value="HisK_dim/P_dom"/>
</dbReference>
<evidence type="ECO:0000259" key="6">
    <source>
        <dbReference type="PROSITE" id="PS50109"/>
    </source>
</evidence>
<dbReference type="InterPro" id="IPR000014">
    <property type="entry name" value="PAS"/>
</dbReference>
<evidence type="ECO:0000313" key="8">
    <source>
        <dbReference type="EMBL" id="RAL22351.1"/>
    </source>
</evidence>
<evidence type="ECO:0000256" key="4">
    <source>
        <dbReference type="ARBA" id="ARBA00022679"/>
    </source>
</evidence>
<dbReference type="CDD" id="cd00130">
    <property type="entry name" value="PAS"/>
    <property type="match status" value="1"/>
</dbReference>
<dbReference type="OrthoDB" id="177675at2"/>
<dbReference type="SUPFAM" id="SSF47384">
    <property type="entry name" value="Homodimeric domain of signal transducing histidine kinase"/>
    <property type="match status" value="1"/>
</dbReference>
<dbReference type="PANTHER" id="PTHR43047">
    <property type="entry name" value="TWO-COMPONENT HISTIDINE PROTEIN KINASE"/>
    <property type="match status" value="1"/>
</dbReference>
<dbReference type="PROSITE" id="PS50109">
    <property type="entry name" value="HIS_KIN"/>
    <property type="match status" value="1"/>
</dbReference>
<feature type="domain" description="Histidine kinase" evidence="6">
    <location>
        <begin position="196"/>
        <end position="415"/>
    </location>
</feature>
<accession>A0A328C4V3</accession>
<proteinExistence type="predicted"/>
<dbReference type="Pfam" id="PF00512">
    <property type="entry name" value="HisKA"/>
    <property type="match status" value="1"/>
</dbReference>
<evidence type="ECO:0000256" key="1">
    <source>
        <dbReference type="ARBA" id="ARBA00000085"/>
    </source>
</evidence>
<dbReference type="InterPro" id="IPR036890">
    <property type="entry name" value="HATPase_C_sf"/>
</dbReference>
<evidence type="ECO:0000256" key="3">
    <source>
        <dbReference type="ARBA" id="ARBA00022553"/>
    </source>
</evidence>
<organism evidence="8 9">
    <name type="scientific">Lujinxingia litoralis</name>
    <dbReference type="NCBI Taxonomy" id="2211119"/>
    <lineage>
        <taxon>Bacteria</taxon>
        <taxon>Deltaproteobacteria</taxon>
        <taxon>Bradymonadales</taxon>
        <taxon>Lujinxingiaceae</taxon>
        <taxon>Lujinxingia</taxon>
    </lineage>
</organism>
<feature type="domain" description="PAS" evidence="7">
    <location>
        <begin position="52"/>
        <end position="104"/>
    </location>
</feature>
<dbReference type="Pfam" id="PF13426">
    <property type="entry name" value="PAS_9"/>
    <property type="match status" value="1"/>
</dbReference>
<dbReference type="RefSeq" id="WP_111729922.1">
    <property type="nucleotide sequence ID" value="NZ_QHKO01000004.1"/>
</dbReference>
<dbReference type="InterPro" id="IPR004358">
    <property type="entry name" value="Sig_transdc_His_kin-like_C"/>
</dbReference>
<dbReference type="GO" id="GO:0005886">
    <property type="term" value="C:plasma membrane"/>
    <property type="evidence" value="ECO:0007669"/>
    <property type="project" value="TreeGrafter"/>
</dbReference>
<dbReference type="GO" id="GO:0000155">
    <property type="term" value="F:phosphorelay sensor kinase activity"/>
    <property type="evidence" value="ECO:0007669"/>
    <property type="project" value="InterPro"/>
</dbReference>
<dbReference type="SUPFAM" id="SSF55874">
    <property type="entry name" value="ATPase domain of HSP90 chaperone/DNA topoisomerase II/histidine kinase"/>
    <property type="match status" value="1"/>
</dbReference>
<dbReference type="FunFam" id="3.30.565.10:FF:000010">
    <property type="entry name" value="Sensor histidine kinase RcsC"/>
    <property type="match status" value="1"/>
</dbReference>
<keyword evidence="9" id="KW-1185">Reference proteome</keyword>
<dbReference type="Gene3D" id="3.30.565.10">
    <property type="entry name" value="Histidine kinase-like ATPase, C-terminal domain"/>
    <property type="match status" value="1"/>
</dbReference>
<comment type="catalytic activity">
    <reaction evidence="1">
        <text>ATP + protein L-histidine = ADP + protein N-phospho-L-histidine.</text>
        <dbReference type="EC" id="2.7.13.3"/>
    </reaction>
</comment>
<dbReference type="InterPro" id="IPR005467">
    <property type="entry name" value="His_kinase_dom"/>
</dbReference>
<dbReference type="NCBIfam" id="TIGR00229">
    <property type="entry name" value="sensory_box"/>
    <property type="match status" value="1"/>
</dbReference>
<dbReference type="CDD" id="cd00082">
    <property type="entry name" value="HisKA"/>
    <property type="match status" value="1"/>
</dbReference>
<comment type="caution">
    <text evidence="8">The sequence shown here is derived from an EMBL/GenBank/DDBJ whole genome shotgun (WGS) entry which is preliminary data.</text>
</comment>
<dbReference type="SUPFAM" id="SSF55785">
    <property type="entry name" value="PYP-like sensor domain (PAS domain)"/>
    <property type="match status" value="1"/>
</dbReference>
<dbReference type="AlphaFoldDB" id="A0A328C4V3"/>
<gene>
    <name evidence="8" type="ORF">DL240_10910</name>
</gene>
<dbReference type="EMBL" id="QHKO01000004">
    <property type="protein sequence ID" value="RAL22351.1"/>
    <property type="molecule type" value="Genomic_DNA"/>
</dbReference>
<name>A0A328C4V3_9DELT</name>
<dbReference type="EC" id="2.7.13.3" evidence="2"/>
<dbReference type="PROSITE" id="PS50112">
    <property type="entry name" value="PAS"/>
    <property type="match status" value="1"/>
</dbReference>
<dbReference type="InterPro" id="IPR003594">
    <property type="entry name" value="HATPase_dom"/>
</dbReference>
<dbReference type="GO" id="GO:0009927">
    <property type="term" value="F:histidine phosphotransfer kinase activity"/>
    <property type="evidence" value="ECO:0007669"/>
    <property type="project" value="TreeGrafter"/>
</dbReference>